<evidence type="ECO:0000313" key="2">
    <source>
        <dbReference type="EMBL" id="KAA8575205.1"/>
    </source>
</evidence>
<name>A0A5M9K8L1_MONFR</name>
<organism evidence="2 3">
    <name type="scientific">Monilinia fructicola</name>
    <name type="common">Brown rot fungus</name>
    <name type="synonym">Ciboria fructicola</name>
    <dbReference type="NCBI Taxonomy" id="38448"/>
    <lineage>
        <taxon>Eukaryota</taxon>
        <taxon>Fungi</taxon>
        <taxon>Dikarya</taxon>
        <taxon>Ascomycota</taxon>
        <taxon>Pezizomycotina</taxon>
        <taxon>Leotiomycetes</taxon>
        <taxon>Helotiales</taxon>
        <taxon>Sclerotiniaceae</taxon>
        <taxon>Monilinia</taxon>
    </lineage>
</organism>
<comment type="caution">
    <text evidence="2">The sequence shown here is derived from an EMBL/GenBank/DDBJ whole genome shotgun (WGS) entry which is preliminary data.</text>
</comment>
<protein>
    <submittedName>
        <fullName evidence="2">Uncharacterized protein</fullName>
    </submittedName>
</protein>
<sequence>MPSVLRYRIINRQADNQVQKSTSQFVCPHTPNLDQPTGESYPVSLLFSSNPQPIKTNQPRCNSIQLNPADKLFDS</sequence>
<keyword evidence="3" id="KW-1185">Reference proteome</keyword>
<reference evidence="2 3" key="1">
    <citation type="submission" date="2019-06" db="EMBL/GenBank/DDBJ databases">
        <title>Genome Sequence of the Brown Rot Fungal Pathogen Monilinia fructicola.</title>
        <authorList>
            <person name="De Miccolis Angelini R.M."/>
            <person name="Landi L."/>
            <person name="Abate D."/>
            <person name="Pollastro S."/>
            <person name="Romanazzi G."/>
            <person name="Faretra F."/>
        </authorList>
    </citation>
    <scope>NUCLEOTIDE SEQUENCE [LARGE SCALE GENOMIC DNA]</scope>
    <source>
        <strain evidence="2 3">Mfrc123</strain>
    </source>
</reference>
<dbReference type="EMBL" id="VICG01000002">
    <property type="protein sequence ID" value="KAA8575205.1"/>
    <property type="molecule type" value="Genomic_DNA"/>
</dbReference>
<evidence type="ECO:0000256" key="1">
    <source>
        <dbReference type="SAM" id="MobiDB-lite"/>
    </source>
</evidence>
<feature type="region of interest" description="Disordered" evidence="1">
    <location>
        <begin position="52"/>
        <end position="75"/>
    </location>
</feature>
<dbReference type="AlphaFoldDB" id="A0A5M9K8L1"/>
<feature type="compositionally biased region" description="Polar residues" evidence="1">
    <location>
        <begin position="52"/>
        <end position="66"/>
    </location>
</feature>
<proteinExistence type="predicted"/>
<evidence type="ECO:0000313" key="3">
    <source>
        <dbReference type="Proteomes" id="UP000322873"/>
    </source>
</evidence>
<accession>A0A5M9K8L1</accession>
<dbReference type="Proteomes" id="UP000322873">
    <property type="component" value="Unassembled WGS sequence"/>
</dbReference>
<gene>
    <name evidence="2" type="ORF">EYC84_004402</name>
</gene>